<comment type="caution">
    <text evidence="1">The sequence shown here is derived from an EMBL/GenBank/DDBJ whole genome shotgun (WGS) entry which is preliminary data.</text>
</comment>
<organism evidence="1 2">
    <name type="scientific">Austropuccinia psidii MF-1</name>
    <dbReference type="NCBI Taxonomy" id="1389203"/>
    <lineage>
        <taxon>Eukaryota</taxon>
        <taxon>Fungi</taxon>
        <taxon>Dikarya</taxon>
        <taxon>Basidiomycota</taxon>
        <taxon>Pucciniomycotina</taxon>
        <taxon>Pucciniomycetes</taxon>
        <taxon>Pucciniales</taxon>
        <taxon>Sphaerophragmiaceae</taxon>
        <taxon>Austropuccinia</taxon>
    </lineage>
</organism>
<sequence>MNLIILDPSDSPSLFVTHHIKHMVELPSFQIFEREYLVIDTLKGEDLILYLDFLNHFNPSIHWRQWLITFNPYYRRSSDSFIPFSNEFYSANTCKALVVDSRTPSFTSSVHIHSLNSPYSLLSSRDEFFKEMKHVGEDNYISSLHLSPGNVDLPPSSYHDFLEELWDEEEDPEKIETVMKAVPSVSHQYLDVFSLVKEEKCPPHHTCDHHIELEGSVPLVGVIQSLSNTD</sequence>
<proteinExistence type="predicted"/>
<dbReference type="Proteomes" id="UP000765509">
    <property type="component" value="Unassembled WGS sequence"/>
</dbReference>
<reference evidence="1" key="1">
    <citation type="submission" date="2021-03" db="EMBL/GenBank/DDBJ databases">
        <title>Draft genome sequence of rust myrtle Austropuccinia psidii MF-1, a brazilian biotype.</title>
        <authorList>
            <person name="Quecine M.C."/>
            <person name="Pachon D.M.R."/>
            <person name="Bonatelli M.L."/>
            <person name="Correr F.H."/>
            <person name="Franceschini L.M."/>
            <person name="Leite T.F."/>
            <person name="Margarido G.R.A."/>
            <person name="Almeida C.A."/>
            <person name="Ferrarezi J.A."/>
            <person name="Labate C.A."/>
        </authorList>
    </citation>
    <scope>NUCLEOTIDE SEQUENCE</scope>
    <source>
        <strain evidence="1">MF-1</strain>
    </source>
</reference>
<keyword evidence="2" id="KW-1185">Reference proteome</keyword>
<evidence type="ECO:0000313" key="1">
    <source>
        <dbReference type="EMBL" id="MBW0567570.1"/>
    </source>
</evidence>
<evidence type="ECO:0000313" key="2">
    <source>
        <dbReference type="Proteomes" id="UP000765509"/>
    </source>
</evidence>
<gene>
    <name evidence="1" type="ORF">O181_107285</name>
</gene>
<protein>
    <submittedName>
        <fullName evidence="1">Uncharacterized protein</fullName>
    </submittedName>
</protein>
<dbReference type="OrthoDB" id="2684341at2759"/>
<name>A0A9Q3JQ80_9BASI</name>
<dbReference type="EMBL" id="AVOT02081072">
    <property type="protein sequence ID" value="MBW0567570.1"/>
    <property type="molecule type" value="Genomic_DNA"/>
</dbReference>
<dbReference type="AlphaFoldDB" id="A0A9Q3JQ80"/>
<accession>A0A9Q3JQ80</accession>